<dbReference type="EMBL" id="OZ034820">
    <property type="protein sequence ID" value="CAL1402986.1"/>
    <property type="molecule type" value="Genomic_DNA"/>
</dbReference>
<sequence>MTHRDESMNAREQIDELDLLDERREAAALRLEAMKGKVAGYYNNKMRAHNIVRGSLVLKRDFRPKVTEGKLAPKWKGSYRVQEVVDPSTFKLEHMSVKKVKRTWNTQNLRRYEAGESSMAGDEGEKEMDTMPGAVEQAPYLE</sequence>
<evidence type="ECO:0000313" key="3">
    <source>
        <dbReference type="Proteomes" id="UP001497516"/>
    </source>
</evidence>
<dbReference type="AlphaFoldDB" id="A0AAV2FX99"/>
<gene>
    <name evidence="2" type="ORF">LTRI10_LOCUS42952</name>
</gene>
<evidence type="ECO:0000256" key="1">
    <source>
        <dbReference type="SAM" id="MobiDB-lite"/>
    </source>
</evidence>
<reference evidence="2 3" key="1">
    <citation type="submission" date="2024-04" db="EMBL/GenBank/DDBJ databases">
        <authorList>
            <person name="Fracassetti M."/>
        </authorList>
    </citation>
    <scope>NUCLEOTIDE SEQUENCE [LARGE SCALE GENOMIC DNA]</scope>
</reference>
<evidence type="ECO:0000313" key="2">
    <source>
        <dbReference type="EMBL" id="CAL1402986.1"/>
    </source>
</evidence>
<feature type="region of interest" description="Disordered" evidence="1">
    <location>
        <begin position="114"/>
        <end position="142"/>
    </location>
</feature>
<name>A0AAV2FX99_9ROSI</name>
<organism evidence="2 3">
    <name type="scientific">Linum trigynum</name>
    <dbReference type="NCBI Taxonomy" id="586398"/>
    <lineage>
        <taxon>Eukaryota</taxon>
        <taxon>Viridiplantae</taxon>
        <taxon>Streptophyta</taxon>
        <taxon>Embryophyta</taxon>
        <taxon>Tracheophyta</taxon>
        <taxon>Spermatophyta</taxon>
        <taxon>Magnoliopsida</taxon>
        <taxon>eudicotyledons</taxon>
        <taxon>Gunneridae</taxon>
        <taxon>Pentapetalae</taxon>
        <taxon>rosids</taxon>
        <taxon>fabids</taxon>
        <taxon>Malpighiales</taxon>
        <taxon>Linaceae</taxon>
        <taxon>Linum</taxon>
    </lineage>
</organism>
<keyword evidence="3" id="KW-1185">Reference proteome</keyword>
<proteinExistence type="predicted"/>
<protein>
    <submittedName>
        <fullName evidence="2">Uncharacterized protein</fullName>
    </submittedName>
</protein>
<accession>A0AAV2FX99</accession>
<dbReference type="Proteomes" id="UP001497516">
    <property type="component" value="Chromosome 7"/>
</dbReference>